<dbReference type="GO" id="GO:0061630">
    <property type="term" value="F:ubiquitin protein ligase activity"/>
    <property type="evidence" value="ECO:0007669"/>
    <property type="project" value="UniProtKB-EC"/>
</dbReference>
<evidence type="ECO:0000256" key="1">
    <source>
        <dbReference type="ARBA" id="ARBA00000900"/>
    </source>
</evidence>
<dbReference type="PANTHER" id="PTHR13363">
    <property type="entry name" value="RING FINGER AND SRY DOMAIN-CONTAINING"/>
    <property type="match status" value="1"/>
</dbReference>
<name>A0A9J7DK28_MUSDO</name>
<evidence type="ECO:0000259" key="9">
    <source>
        <dbReference type="PROSITE" id="PS50089"/>
    </source>
</evidence>
<evidence type="ECO:0000313" key="11">
    <source>
        <dbReference type="Proteomes" id="UP001652621"/>
    </source>
</evidence>
<dbReference type="Gene3D" id="2.60.120.920">
    <property type="match status" value="1"/>
</dbReference>
<evidence type="ECO:0000256" key="2">
    <source>
        <dbReference type="ARBA" id="ARBA00012483"/>
    </source>
</evidence>
<dbReference type="Pfam" id="PF25576">
    <property type="entry name" value="TPR_RNF123"/>
    <property type="match status" value="1"/>
</dbReference>
<reference evidence="12" key="1">
    <citation type="submission" date="2025-08" db="UniProtKB">
        <authorList>
            <consortium name="RefSeq"/>
        </authorList>
    </citation>
    <scope>IDENTIFICATION</scope>
    <source>
        <strain evidence="12">Aabys</strain>
        <tissue evidence="12">Whole body</tissue>
    </source>
</reference>
<dbReference type="EC" id="2.3.2.27" evidence="2"/>
<evidence type="ECO:0000256" key="5">
    <source>
        <dbReference type="ARBA" id="ARBA00022771"/>
    </source>
</evidence>
<dbReference type="InterPro" id="IPR001841">
    <property type="entry name" value="Znf_RING"/>
</dbReference>
<dbReference type="GO" id="GO:0008270">
    <property type="term" value="F:zinc ion binding"/>
    <property type="evidence" value="ECO:0007669"/>
    <property type="project" value="UniProtKB-KW"/>
</dbReference>
<sequence>MSIAKLFVKVFGEDIFTSLNPEGDDDDDEAKRPTSGAGACDGGGLTLPDSKFSQLSYCRQMVLVKSWLKGKLEDIDNSCRDAVLQQQLEMRSRLGPEFVIFDIDFSSTVRIANDRLTVRSQGSFNTIKANVCVFGGRWMYEVQLHTKGVMQVGWCSKKCVFNENSGVGDSKLSYGYDGSKQQSWHISTAKYGEKWQIGDIIGITLDIENEEISYYRNGNSMGVAFCKLEKGPGITFFPAISLGYNQSVQANFGNNPFKYPVANFMPLMAEPIVNLQKAELLLNYLVNMSSIVARYNHEKSKKSKEDKLSTKKTVYVVFCTLIIEHLSPLLFNSYIIESKLLETIRQVGQRRCETDSIQPGHSESPLGALLDILWNYLEVEEMKYILKKLANSLLCEYTQTNKGLDYGQQCEALQTLIGLCNHRRCRKIYLEFKFFKKHFLALLMYIRPPEFTFMQTLIPDHLAWTAGIGGPKHKYMSMVEKIAKSTELVYVLQKTLLLTLLANDDGDALTPSSRKIFLAKLRRYVMDLSMEQRPFHSIFFMQSSILHPIESIVALAFICILIDVTKTAFEKEMTGKPVEISPSYFYDGSFEYQHFDRVGGVLSHLRKVHRNDIQQHLGVERTLELLEDDRLIVRVADVYGEAVSIVGRPIGSNSTAYTTFLNPRINQVFEVKPGNSKTEASLYDLLDLCVLYYYCVGHKYIVKIASVRDEIAALNDVLLETKYYREDVEKKLQVLEDHASVCMDEQHSHVVSELRTKFSQRENVFAKRSIELARKQAWYRAVALGPKRRSLLIWLLDKALKTLNASSREGPLFAFVPEVYVNILPILLDTVMDFSNHDLVVQFEMQDSECVINAVANFLSLHSADPRIVLASCKDSLLQALGTLTCHKGGIQALEQAPMKSQMALVNALLRPYESRAWGQSNWLILRFWLGQGFAYRDARQPCVWQGGNSPLHFGLCRSRSKNETHTGLLHNIAPANPSKHYQNLIGQKLTEDEPFATAFLNSVLSQLNWAFSEFILLLQEIQNTAHRQENTKFEPKQLKICSMCFELTVSLMRCLEMIITVAPDIFHDPCRANSDLVLNRVCQLISQVLSRVTVPPGCFQFVVDMCSSSLNAVTHFPIITAALGILLALFKEEIDNDKNPSKVTRVCRALLTDPSFQFANLEFALGEIKTPILQQSEIPRGNFDPSTRAHIDPLTNDVRIPQPTTSSLKKIRADPPILKFSLNDFPSHVTSEEIEKVKFLIDMLKAKQSLLSDITLPSEDSLCPICCAKPIAVLFTPCKHQSCSNCILQHLMNSKVCFYCKTPIQTIEASDGSVIYHNAEYLQTPAVF</sequence>
<dbReference type="Pfam" id="PF13920">
    <property type="entry name" value="zf-C3HC4_3"/>
    <property type="match status" value="1"/>
</dbReference>
<organism evidence="11 12">
    <name type="scientific">Musca domestica</name>
    <name type="common">House fly</name>
    <dbReference type="NCBI Taxonomy" id="7370"/>
    <lineage>
        <taxon>Eukaryota</taxon>
        <taxon>Metazoa</taxon>
        <taxon>Ecdysozoa</taxon>
        <taxon>Arthropoda</taxon>
        <taxon>Hexapoda</taxon>
        <taxon>Insecta</taxon>
        <taxon>Pterygota</taxon>
        <taxon>Neoptera</taxon>
        <taxon>Endopterygota</taxon>
        <taxon>Diptera</taxon>
        <taxon>Brachycera</taxon>
        <taxon>Muscomorpha</taxon>
        <taxon>Muscoidea</taxon>
        <taxon>Muscidae</taxon>
        <taxon>Musca</taxon>
    </lineage>
</organism>
<dbReference type="PANTHER" id="PTHR13363:SF5">
    <property type="entry name" value="E3 UBIQUITIN-PROTEIN LIGASE RNF123"/>
    <property type="match status" value="1"/>
</dbReference>
<keyword evidence="7" id="KW-0862">Zinc</keyword>
<dbReference type="GO" id="GO:0051603">
    <property type="term" value="P:proteolysis involved in protein catabolic process"/>
    <property type="evidence" value="ECO:0007669"/>
    <property type="project" value="TreeGrafter"/>
</dbReference>
<evidence type="ECO:0000256" key="7">
    <source>
        <dbReference type="ARBA" id="ARBA00022833"/>
    </source>
</evidence>
<keyword evidence="4" id="KW-0479">Metal-binding</keyword>
<dbReference type="InterPro" id="IPR013320">
    <property type="entry name" value="ConA-like_dom_sf"/>
</dbReference>
<dbReference type="PROSITE" id="PS50188">
    <property type="entry name" value="B302_SPRY"/>
    <property type="match status" value="1"/>
</dbReference>
<protein>
    <recommendedName>
        <fullName evidence="2">RING-type E3 ubiquitin transferase</fullName>
        <ecNumber evidence="2">2.3.2.27</ecNumber>
    </recommendedName>
</protein>
<dbReference type="CDD" id="cd16541">
    <property type="entry name" value="RING-HC_RNF123"/>
    <property type="match status" value="1"/>
</dbReference>
<keyword evidence="3" id="KW-0808">Transferase</keyword>
<dbReference type="GO" id="GO:0005737">
    <property type="term" value="C:cytoplasm"/>
    <property type="evidence" value="ECO:0007669"/>
    <property type="project" value="TreeGrafter"/>
</dbReference>
<dbReference type="RefSeq" id="XP_019895161.1">
    <property type="nucleotide sequence ID" value="XM_020039602.2"/>
</dbReference>
<keyword evidence="5 8" id="KW-0863">Zinc-finger</keyword>
<dbReference type="FunFam" id="3.30.40.10:FF:000133">
    <property type="entry name" value="E3 ubiquitin-protein ligase RNF123"/>
    <property type="match status" value="1"/>
</dbReference>
<dbReference type="SUPFAM" id="SSF57850">
    <property type="entry name" value="RING/U-box"/>
    <property type="match status" value="1"/>
</dbReference>
<dbReference type="InterPro" id="IPR001870">
    <property type="entry name" value="B30.2/SPRY"/>
</dbReference>
<feature type="domain" description="RING-type" evidence="9">
    <location>
        <begin position="1264"/>
        <end position="1302"/>
    </location>
</feature>
<dbReference type="Pfam" id="PF00622">
    <property type="entry name" value="SPRY"/>
    <property type="match status" value="1"/>
</dbReference>
<gene>
    <name evidence="12" type="primary">LOC101895226</name>
</gene>
<comment type="catalytic activity">
    <reaction evidence="1">
        <text>S-ubiquitinyl-[E2 ubiquitin-conjugating enzyme]-L-cysteine + [acceptor protein]-L-lysine = [E2 ubiquitin-conjugating enzyme]-L-cysteine + N(6)-ubiquitinyl-[acceptor protein]-L-lysine.</text>
        <dbReference type="EC" id="2.3.2.27"/>
    </reaction>
</comment>
<dbReference type="Gene3D" id="3.30.40.10">
    <property type="entry name" value="Zinc/RING finger domain, C3HC4 (zinc finger)"/>
    <property type="match status" value="1"/>
</dbReference>
<dbReference type="InterPro" id="IPR045129">
    <property type="entry name" value="RNF123/RKP/RSPRY1"/>
</dbReference>
<keyword evidence="6" id="KW-0833">Ubl conjugation pathway</keyword>
<dbReference type="PROSITE" id="PS50089">
    <property type="entry name" value="ZF_RING_2"/>
    <property type="match status" value="1"/>
</dbReference>
<accession>A0A9J7DK28</accession>
<evidence type="ECO:0000259" key="10">
    <source>
        <dbReference type="PROSITE" id="PS50188"/>
    </source>
</evidence>
<evidence type="ECO:0000256" key="3">
    <source>
        <dbReference type="ARBA" id="ARBA00022679"/>
    </source>
</evidence>
<evidence type="ECO:0000256" key="8">
    <source>
        <dbReference type="PROSITE-ProRule" id="PRU00175"/>
    </source>
</evidence>
<dbReference type="OrthoDB" id="258495at2759"/>
<dbReference type="GeneID" id="101895226"/>
<dbReference type="GO" id="GO:0016567">
    <property type="term" value="P:protein ubiquitination"/>
    <property type="evidence" value="ECO:0007669"/>
    <property type="project" value="UniProtKB-ARBA"/>
</dbReference>
<dbReference type="CTD" id="41826"/>
<evidence type="ECO:0000256" key="4">
    <source>
        <dbReference type="ARBA" id="ARBA00022723"/>
    </source>
</evidence>
<proteinExistence type="predicted"/>
<dbReference type="InterPro" id="IPR043136">
    <property type="entry name" value="B30.2/SPRY_sf"/>
</dbReference>
<dbReference type="VEuPathDB" id="VectorBase:MDOMA2_007499"/>
<dbReference type="SUPFAM" id="SSF49899">
    <property type="entry name" value="Concanavalin A-like lectins/glucanases"/>
    <property type="match status" value="1"/>
</dbReference>
<dbReference type="InterPro" id="IPR057987">
    <property type="entry name" value="TPR_RNF123/RKP"/>
</dbReference>
<dbReference type="Proteomes" id="UP001652621">
    <property type="component" value="Unplaced"/>
</dbReference>
<dbReference type="InterPro" id="IPR003877">
    <property type="entry name" value="SPRY_dom"/>
</dbReference>
<dbReference type="SMART" id="SM00449">
    <property type="entry name" value="SPRY"/>
    <property type="match status" value="1"/>
</dbReference>
<evidence type="ECO:0000256" key="6">
    <source>
        <dbReference type="ARBA" id="ARBA00022786"/>
    </source>
</evidence>
<feature type="domain" description="B30.2/SPRY" evidence="10">
    <location>
        <begin position="78"/>
        <end position="257"/>
    </location>
</feature>
<keyword evidence="11" id="KW-1185">Reference proteome</keyword>
<evidence type="ECO:0000313" key="12">
    <source>
        <dbReference type="RefSeq" id="XP_019895161.1"/>
    </source>
</evidence>
<dbReference type="InterPro" id="IPR013083">
    <property type="entry name" value="Znf_RING/FYVE/PHD"/>
</dbReference>